<dbReference type="GO" id="GO:0080044">
    <property type="term" value="F:quercetin 7-O-glucosyltransferase activity"/>
    <property type="evidence" value="ECO:0007669"/>
    <property type="project" value="TreeGrafter"/>
</dbReference>
<evidence type="ECO:0000256" key="1">
    <source>
        <dbReference type="ARBA" id="ARBA00009995"/>
    </source>
</evidence>
<organism evidence="3">
    <name type="scientific">Salix viminalis</name>
    <name type="common">Common osier</name>
    <name type="synonym">Basket willow</name>
    <dbReference type="NCBI Taxonomy" id="40686"/>
    <lineage>
        <taxon>Eukaryota</taxon>
        <taxon>Viridiplantae</taxon>
        <taxon>Streptophyta</taxon>
        <taxon>Embryophyta</taxon>
        <taxon>Tracheophyta</taxon>
        <taxon>Spermatophyta</taxon>
        <taxon>Magnoliopsida</taxon>
        <taxon>eudicotyledons</taxon>
        <taxon>Gunneridae</taxon>
        <taxon>Pentapetalae</taxon>
        <taxon>rosids</taxon>
        <taxon>fabids</taxon>
        <taxon>Malpighiales</taxon>
        <taxon>Salicaceae</taxon>
        <taxon>Saliceae</taxon>
        <taxon>Salix</taxon>
    </lineage>
</organism>
<dbReference type="PANTHER" id="PTHR11926">
    <property type="entry name" value="GLUCOSYL/GLUCURONOSYL TRANSFERASES"/>
    <property type="match status" value="1"/>
</dbReference>
<evidence type="ECO:0008006" key="4">
    <source>
        <dbReference type="Google" id="ProtNLM"/>
    </source>
</evidence>
<dbReference type="InterPro" id="IPR002213">
    <property type="entry name" value="UDP_glucos_trans"/>
</dbReference>
<gene>
    <name evidence="3" type="ORF">SVIM_LOCUS95786</name>
</gene>
<evidence type="ECO:0000313" key="3">
    <source>
        <dbReference type="EMBL" id="VFU28577.1"/>
    </source>
</evidence>
<dbReference type="GO" id="GO:0080043">
    <property type="term" value="F:quercetin 3-O-glucosyltransferase activity"/>
    <property type="evidence" value="ECO:0007669"/>
    <property type="project" value="TreeGrafter"/>
</dbReference>
<name>A0A6N2KJ40_SALVM</name>
<evidence type="ECO:0000256" key="2">
    <source>
        <dbReference type="ARBA" id="ARBA00022679"/>
    </source>
</evidence>
<sequence length="200" mass="22403">MFSEGSPDFLRTTYANDIMVSYLTGEIKRSSRASAIVSKMFTPSYSGEPNSVMCVNFGSITEQTPQQMLQFAWDIANSKQPFLWIIRPAVGGCESRVLPPEFLAETRGRGNLASWCPQEKILKHPSIGGFASHIGWKSMLESRDQVEKLVRDLMEGERATEMKKKMEWKAKEEAAAWPGGSSSLNFEKLPGDILRENNGF</sequence>
<dbReference type="EMBL" id="CAADRP010000446">
    <property type="protein sequence ID" value="VFU28577.1"/>
    <property type="molecule type" value="Genomic_DNA"/>
</dbReference>
<dbReference type="PANTHER" id="PTHR11926:SF1498">
    <property type="entry name" value="GLYCOSYLTRANSFERASE"/>
    <property type="match status" value="1"/>
</dbReference>
<proteinExistence type="inferred from homology"/>
<keyword evidence="2" id="KW-0808">Transferase</keyword>
<protein>
    <recommendedName>
        <fullName evidence="4">UDP-glycosyltransferases domain-containing protein</fullName>
    </recommendedName>
</protein>
<reference evidence="3" key="1">
    <citation type="submission" date="2019-03" db="EMBL/GenBank/DDBJ databases">
        <authorList>
            <person name="Mank J."/>
            <person name="Almeida P."/>
        </authorList>
    </citation>
    <scope>NUCLEOTIDE SEQUENCE</scope>
    <source>
        <strain evidence="3">78183</strain>
    </source>
</reference>
<dbReference type="AlphaFoldDB" id="A0A6N2KJ40"/>
<dbReference type="Pfam" id="PF00201">
    <property type="entry name" value="UDPGT"/>
    <property type="match status" value="1"/>
</dbReference>
<comment type="similarity">
    <text evidence="1">Belongs to the UDP-glycosyltransferase family.</text>
</comment>
<accession>A0A6N2KJ40</accession>
<dbReference type="SUPFAM" id="SSF53756">
    <property type="entry name" value="UDP-Glycosyltransferase/glycogen phosphorylase"/>
    <property type="match status" value="1"/>
</dbReference>
<dbReference type="Gene3D" id="3.40.50.2000">
    <property type="entry name" value="Glycogen Phosphorylase B"/>
    <property type="match status" value="3"/>
</dbReference>